<keyword evidence="18" id="KW-1185">Reference proteome</keyword>
<evidence type="ECO:0000256" key="4">
    <source>
        <dbReference type="ARBA" id="ARBA00022832"/>
    </source>
</evidence>
<comment type="catalytic activity">
    <reaction evidence="7">
        <text>5-hydroxy-(6E,8Z,11Z,14Z)-eicosatetraenoate + ATP + CoA = 5-hydroxy-(6E,8Z,11Z,14Z)-eicosatetraenoyl-CoA + AMP + diphosphate</text>
        <dbReference type="Rhea" id="RHEA:52108"/>
        <dbReference type="ChEBI" id="CHEBI:30616"/>
        <dbReference type="ChEBI" id="CHEBI:33019"/>
        <dbReference type="ChEBI" id="CHEBI:57287"/>
        <dbReference type="ChEBI" id="CHEBI:65341"/>
        <dbReference type="ChEBI" id="CHEBI:136407"/>
        <dbReference type="ChEBI" id="CHEBI:456215"/>
    </reaction>
    <physiologicalReaction direction="left-to-right" evidence="7">
        <dbReference type="Rhea" id="RHEA:52109"/>
    </physiologicalReaction>
</comment>
<reference evidence="17" key="2">
    <citation type="submission" date="2025-09" db="UniProtKB">
        <authorList>
            <consortium name="Ensembl"/>
        </authorList>
    </citation>
    <scope>IDENTIFICATION</scope>
</reference>
<proteinExistence type="inferred from homology"/>
<dbReference type="AlphaFoldDB" id="A0A8C3K3E1"/>
<keyword evidence="15" id="KW-0472">Membrane</keyword>
<dbReference type="InterPro" id="IPR042099">
    <property type="entry name" value="ANL_N_sf"/>
</dbReference>
<evidence type="ECO:0000256" key="5">
    <source>
        <dbReference type="ARBA" id="ARBA00022840"/>
    </source>
</evidence>
<name>A0A8C3K3E1_9CHAR</name>
<comment type="similarity">
    <text evidence="1 14">Belongs to the ATP-dependent AMP-binding enzyme family.</text>
</comment>
<accession>A0A8C3K3E1</accession>
<dbReference type="PROSITE" id="PS00455">
    <property type="entry name" value="AMP_BINDING"/>
    <property type="match status" value="1"/>
</dbReference>
<dbReference type="GO" id="GO:0005739">
    <property type="term" value="C:mitochondrion"/>
    <property type="evidence" value="ECO:0007669"/>
    <property type="project" value="TreeGrafter"/>
</dbReference>
<evidence type="ECO:0000313" key="18">
    <source>
        <dbReference type="Proteomes" id="UP000694419"/>
    </source>
</evidence>
<sequence>MIWILQVLFSPLPTPALISLIVFGAGIFLWVISRPKPVLPPVDLNKQSVGVEGGARRGALLTDNNLLSYYFEDGKTLYEIFQRGLHASGNGNCLGYRKPNQPYQWLTYKQVLDRCQYLGSGLLQKGCKPSSNQYIGIFAQNRPEWIISEYACYTYSMVAVPLYDTLGPEAIVYIVNKADISIVICDKPEKAQLLLENCEQQKTPGLKTIILMDLFDKELKERGAKVGVEILALQEVEPPKPEDLCIVCFTSGTTGNPKGAMLTHQNVVANAAAFLRSTEVIECTSSDITMSYLPLAHMFERVVQTVVYSCGAKVGFFQGDIKFLTDDMKTLKPTLFPVVPRLLNRIYDKIQSGAKSPVKRCLLNFAVTMKTAEIKQGIIRNDSIWDKLIFKKVQETMGGRVRIMVTGAAPISPSVLTFLRAALGCQIFEAYGQTECSAGCTFSMPGDWTTGHVGAPLACNIIKLEDVEEMNYFSSNNEGEVCIKGPNVFKGYLKDPEKTAEAIDKDGWLHTGDIGKWLPNGTLKIIDRKKNIFKLAQGEYIAPEKIENVYIRSAPVAQVFVHGESLRSFLIGIVVPDPETLPEFAAKLGVKALHTLLLLGKEAGLKSFEQVKDLYVHTEMFSVENGLLTPTLKAKRPELVKVFQNEIEALYSSGQE</sequence>
<evidence type="ECO:0000256" key="9">
    <source>
        <dbReference type="ARBA" id="ARBA00024495"/>
    </source>
</evidence>
<comment type="function">
    <text evidence="14">Catalyzes the conversion of long-chain fatty acids to their active form acyl-CoAs for both synthesis of cellular lipids, and degradation via beta-oxidation.</text>
</comment>
<dbReference type="PANTHER" id="PTHR43272:SF107">
    <property type="entry name" value="LONG-CHAIN-FATTY-ACID--COA LIGASE 5"/>
    <property type="match status" value="1"/>
</dbReference>
<dbReference type="PANTHER" id="PTHR43272">
    <property type="entry name" value="LONG-CHAIN-FATTY-ACID--COA LIGASE"/>
    <property type="match status" value="1"/>
</dbReference>
<evidence type="ECO:0000256" key="15">
    <source>
        <dbReference type="SAM" id="Phobius"/>
    </source>
</evidence>
<evidence type="ECO:0000256" key="14">
    <source>
        <dbReference type="RuleBase" id="RU369030"/>
    </source>
</evidence>
<evidence type="ECO:0000313" key="17">
    <source>
        <dbReference type="Ensembl" id="ENSCPGP00000017952.1"/>
    </source>
</evidence>
<dbReference type="Proteomes" id="UP000694419">
    <property type="component" value="Unplaced"/>
</dbReference>
<keyword evidence="15" id="KW-1133">Transmembrane helix</keyword>
<evidence type="ECO:0000259" key="16">
    <source>
        <dbReference type="Pfam" id="PF00501"/>
    </source>
</evidence>
<comment type="catalytic activity">
    <reaction evidence="9">
        <text>12-hydroxy-(5Z,8Z,10E,14Z)-eicosatetraenoate + ATP + CoA = 12-hydroxy-(5Z,8Z,10E,14Z)-eicosatetraenoyl-CoA + AMP + diphosphate</text>
        <dbReference type="Rhea" id="RHEA:52112"/>
        <dbReference type="ChEBI" id="CHEBI:30616"/>
        <dbReference type="ChEBI" id="CHEBI:33019"/>
        <dbReference type="ChEBI" id="CHEBI:57287"/>
        <dbReference type="ChEBI" id="CHEBI:90718"/>
        <dbReference type="ChEBI" id="CHEBI:136408"/>
        <dbReference type="ChEBI" id="CHEBI:456215"/>
    </reaction>
    <physiologicalReaction direction="left-to-right" evidence="9">
        <dbReference type="Rhea" id="RHEA:52113"/>
    </physiologicalReaction>
</comment>
<evidence type="ECO:0000256" key="8">
    <source>
        <dbReference type="ARBA" id="ARBA00024484"/>
    </source>
</evidence>
<dbReference type="GO" id="GO:0016020">
    <property type="term" value="C:membrane"/>
    <property type="evidence" value="ECO:0007669"/>
    <property type="project" value="TreeGrafter"/>
</dbReference>
<keyword evidence="4 14" id="KW-0276">Fatty acid metabolism</keyword>
<dbReference type="CDD" id="cd05927">
    <property type="entry name" value="LC-FACS_euk"/>
    <property type="match status" value="1"/>
</dbReference>
<dbReference type="GO" id="GO:0035338">
    <property type="term" value="P:long-chain fatty-acyl-CoA biosynthetic process"/>
    <property type="evidence" value="ECO:0007669"/>
    <property type="project" value="TreeGrafter"/>
</dbReference>
<dbReference type="Pfam" id="PF00501">
    <property type="entry name" value="AMP-binding"/>
    <property type="match status" value="1"/>
</dbReference>
<dbReference type="InterPro" id="IPR000873">
    <property type="entry name" value="AMP-dep_synth/lig_dom"/>
</dbReference>
<comment type="catalytic activity">
    <reaction evidence="8">
        <text>a long-chain fatty acid + ATP + CoA = a long-chain fatty acyl-CoA + AMP + diphosphate</text>
        <dbReference type="Rhea" id="RHEA:15421"/>
        <dbReference type="ChEBI" id="CHEBI:30616"/>
        <dbReference type="ChEBI" id="CHEBI:33019"/>
        <dbReference type="ChEBI" id="CHEBI:57287"/>
        <dbReference type="ChEBI" id="CHEBI:57560"/>
        <dbReference type="ChEBI" id="CHEBI:83139"/>
        <dbReference type="ChEBI" id="CHEBI:456215"/>
        <dbReference type="EC" id="6.2.1.3"/>
    </reaction>
    <physiologicalReaction direction="left-to-right" evidence="8">
        <dbReference type="Rhea" id="RHEA:15422"/>
    </physiologicalReaction>
</comment>
<evidence type="ECO:0000256" key="12">
    <source>
        <dbReference type="ARBA" id="ARBA00024565"/>
    </source>
</evidence>
<feature type="domain" description="AMP-dependent synthetase/ligase" evidence="16">
    <location>
        <begin position="102"/>
        <end position="493"/>
    </location>
</feature>
<evidence type="ECO:0000256" key="10">
    <source>
        <dbReference type="ARBA" id="ARBA00024532"/>
    </source>
</evidence>
<dbReference type="GO" id="GO:0047676">
    <property type="term" value="F:arachidonate-CoA ligase activity"/>
    <property type="evidence" value="ECO:0007669"/>
    <property type="project" value="UniProtKB-EC"/>
</dbReference>
<keyword evidence="5 14" id="KW-0067">ATP-binding</keyword>
<comment type="catalytic activity">
    <reaction evidence="13">
        <text>hexadecanoate + ATP + CoA = hexadecanoyl-CoA + AMP + diphosphate</text>
        <dbReference type="Rhea" id="RHEA:30751"/>
        <dbReference type="ChEBI" id="CHEBI:7896"/>
        <dbReference type="ChEBI" id="CHEBI:30616"/>
        <dbReference type="ChEBI" id="CHEBI:33019"/>
        <dbReference type="ChEBI" id="CHEBI:57287"/>
        <dbReference type="ChEBI" id="CHEBI:57379"/>
        <dbReference type="ChEBI" id="CHEBI:456215"/>
    </reaction>
    <physiologicalReaction direction="left-to-right" evidence="13">
        <dbReference type="Rhea" id="RHEA:30752"/>
    </physiologicalReaction>
</comment>
<keyword evidence="3 14" id="KW-0547">Nucleotide-binding</keyword>
<keyword evidence="6 14" id="KW-0443">Lipid metabolism</keyword>
<dbReference type="SUPFAM" id="SSF56801">
    <property type="entry name" value="Acetyl-CoA synthetase-like"/>
    <property type="match status" value="1"/>
</dbReference>
<reference evidence="17" key="1">
    <citation type="submission" date="2025-08" db="UniProtKB">
        <authorList>
            <consortium name="Ensembl"/>
        </authorList>
    </citation>
    <scope>IDENTIFICATION</scope>
</reference>
<organism evidence="17 18">
    <name type="scientific">Calidris pygmaea</name>
    <name type="common">Spoon-billed sandpiper</name>
    <dbReference type="NCBI Taxonomy" id="425635"/>
    <lineage>
        <taxon>Eukaryota</taxon>
        <taxon>Metazoa</taxon>
        <taxon>Chordata</taxon>
        <taxon>Craniata</taxon>
        <taxon>Vertebrata</taxon>
        <taxon>Euteleostomi</taxon>
        <taxon>Archelosauria</taxon>
        <taxon>Archosauria</taxon>
        <taxon>Dinosauria</taxon>
        <taxon>Saurischia</taxon>
        <taxon>Theropoda</taxon>
        <taxon>Coelurosauria</taxon>
        <taxon>Aves</taxon>
        <taxon>Neognathae</taxon>
        <taxon>Neoaves</taxon>
        <taxon>Charadriiformes</taxon>
        <taxon>Scolopacidae</taxon>
        <taxon>Calidris</taxon>
    </lineage>
</organism>
<evidence type="ECO:0000256" key="7">
    <source>
        <dbReference type="ARBA" id="ARBA00024469"/>
    </source>
</evidence>
<evidence type="ECO:0000256" key="3">
    <source>
        <dbReference type="ARBA" id="ARBA00022741"/>
    </source>
</evidence>
<dbReference type="GO" id="GO:0005524">
    <property type="term" value="F:ATP binding"/>
    <property type="evidence" value="ECO:0007669"/>
    <property type="project" value="UniProtKB-KW"/>
</dbReference>
<keyword evidence="15" id="KW-0812">Transmembrane</keyword>
<dbReference type="EC" id="6.2.1.3" evidence="14"/>
<evidence type="ECO:0000256" key="2">
    <source>
        <dbReference type="ARBA" id="ARBA00022598"/>
    </source>
</evidence>
<keyword evidence="2 14" id="KW-0436">Ligase</keyword>
<feature type="transmembrane region" description="Helical" evidence="15">
    <location>
        <begin position="12"/>
        <end position="32"/>
    </location>
</feature>
<dbReference type="GO" id="GO:0010747">
    <property type="term" value="P:positive regulation of long-chain fatty acid import across plasma membrane"/>
    <property type="evidence" value="ECO:0007669"/>
    <property type="project" value="TreeGrafter"/>
</dbReference>
<dbReference type="InterPro" id="IPR045311">
    <property type="entry name" value="LC-FACS_euk"/>
</dbReference>
<evidence type="ECO:0000256" key="1">
    <source>
        <dbReference type="ARBA" id="ARBA00006432"/>
    </source>
</evidence>
<protein>
    <recommendedName>
        <fullName evidence="14">Long-chain-fatty-acid--CoA ligase</fullName>
        <ecNumber evidence="14">6.2.1.3</ecNumber>
    </recommendedName>
</protein>
<evidence type="ECO:0000256" key="6">
    <source>
        <dbReference type="ARBA" id="ARBA00023098"/>
    </source>
</evidence>
<dbReference type="InterPro" id="IPR020845">
    <property type="entry name" value="AMP-binding_CS"/>
</dbReference>
<evidence type="ECO:0000256" key="11">
    <source>
        <dbReference type="ARBA" id="ARBA00024548"/>
    </source>
</evidence>
<dbReference type="GO" id="GO:0005783">
    <property type="term" value="C:endoplasmic reticulum"/>
    <property type="evidence" value="ECO:0007669"/>
    <property type="project" value="TreeGrafter"/>
</dbReference>
<comment type="catalytic activity">
    <reaction evidence="10">
        <text>15-hydroxy-(5Z,8Z,11Z,13E)-eicosatetraenoate + ATP + CoA = 15-hydroxy-(5Z,8Z,11Z,13E)-eicosatetraenoyl-CoA + AMP + diphosphate</text>
        <dbReference type="Rhea" id="RHEA:52116"/>
        <dbReference type="ChEBI" id="CHEBI:30616"/>
        <dbReference type="ChEBI" id="CHEBI:33019"/>
        <dbReference type="ChEBI" id="CHEBI:57287"/>
        <dbReference type="ChEBI" id="CHEBI:78832"/>
        <dbReference type="ChEBI" id="CHEBI:136409"/>
        <dbReference type="ChEBI" id="CHEBI:456215"/>
    </reaction>
    <physiologicalReaction direction="left-to-right" evidence="10">
        <dbReference type="Rhea" id="RHEA:52117"/>
    </physiologicalReaction>
</comment>
<comment type="catalytic activity">
    <reaction evidence="11">
        <text>(5Z,8Z,11Z,14Z)-eicosatetraenoate + ATP + CoA = (5Z,8Z,11Z,14Z)-eicosatetraenoyl-CoA + AMP + diphosphate</text>
        <dbReference type="Rhea" id="RHEA:19713"/>
        <dbReference type="ChEBI" id="CHEBI:30616"/>
        <dbReference type="ChEBI" id="CHEBI:32395"/>
        <dbReference type="ChEBI" id="CHEBI:33019"/>
        <dbReference type="ChEBI" id="CHEBI:57287"/>
        <dbReference type="ChEBI" id="CHEBI:57368"/>
        <dbReference type="ChEBI" id="CHEBI:456215"/>
        <dbReference type="EC" id="6.2.1.15"/>
    </reaction>
    <physiologicalReaction direction="left-to-right" evidence="11">
        <dbReference type="Rhea" id="RHEA:19714"/>
    </physiologicalReaction>
</comment>
<evidence type="ECO:0000256" key="13">
    <source>
        <dbReference type="ARBA" id="ARBA00049139"/>
    </source>
</evidence>
<dbReference type="Gene3D" id="3.40.50.12780">
    <property type="entry name" value="N-terminal domain of ligase-like"/>
    <property type="match status" value="1"/>
</dbReference>
<comment type="catalytic activity">
    <reaction evidence="12">
        <text>(E)-hexadec-2-enoate + ATP + CoA = (2E)-hexadecenoyl-CoA + AMP + diphosphate</text>
        <dbReference type="Rhea" id="RHEA:36139"/>
        <dbReference type="ChEBI" id="CHEBI:30616"/>
        <dbReference type="ChEBI" id="CHEBI:33019"/>
        <dbReference type="ChEBI" id="CHEBI:57287"/>
        <dbReference type="ChEBI" id="CHEBI:61526"/>
        <dbReference type="ChEBI" id="CHEBI:72745"/>
        <dbReference type="ChEBI" id="CHEBI:456215"/>
    </reaction>
    <physiologicalReaction direction="left-to-right" evidence="12">
        <dbReference type="Rhea" id="RHEA:36140"/>
    </physiologicalReaction>
</comment>
<dbReference type="Ensembl" id="ENSCPGT00000019627.1">
    <property type="protein sequence ID" value="ENSCPGP00000017952.1"/>
    <property type="gene ID" value="ENSCPGG00000010657.1"/>
</dbReference>